<dbReference type="PANTHER" id="PTHR34427">
    <property type="entry name" value="DUF4283 DOMAIN PROTEIN"/>
    <property type="match status" value="1"/>
</dbReference>
<proteinExistence type="predicted"/>
<comment type="caution">
    <text evidence="1">The sequence shown here is derived from an EMBL/GenBank/DDBJ whole genome shotgun (WGS) entry which is preliminary data.</text>
</comment>
<evidence type="ECO:0000313" key="1">
    <source>
        <dbReference type="EMBL" id="RVW38026.1"/>
    </source>
</evidence>
<protein>
    <submittedName>
        <fullName evidence="1">Uncharacterized protein</fullName>
    </submittedName>
</protein>
<dbReference type="AlphaFoldDB" id="A0A438DRA8"/>
<reference evidence="1 2" key="1">
    <citation type="journal article" date="2018" name="PLoS Genet.">
        <title>Population sequencing reveals clonal diversity and ancestral inbreeding in the grapevine cultivar Chardonnay.</title>
        <authorList>
            <person name="Roach M.J."/>
            <person name="Johnson D.L."/>
            <person name="Bohlmann J."/>
            <person name="van Vuuren H.J."/>
            <person name="Jones S.J."/>
            <person name="Pretorius I.S."/>
            <person name="Schmidt S.A."/>
            <person name="Borneman A.R."/>
        </authorList>
    </citation>
    <scope>NUCLEOTIDE SEQUENCE [LARGE SCALE GENOMIC DNA]</scope>
    <source>
        <strain evidence="2">cv. Chardonnay</strain>
        <tissue evidence="1">Leaf</tissue>
    </source>
</reference>
<gene>
    <name evidence="1" type="ORF">CK203_108587</name>
</gene>
<sequence>MGGGRCWFIVDLKSFEISINIVGGKPCGIILERSRGFSTWIRFGNSSLRLERHANKAMRYILYSVRDLEAKRLCLVFLEDRGILRGWVLLADKLCSLGIVLPTKDKVDSGIAGVKEGRRGGVSFSNLGGGFFLTEFEVAEEAERVLQMGIQRFEDKTFNLETWGPNVACFKPEVYSNHCWVRAVGLPLNFWNYEVFRELGDNCGGLVVMDDDTTKAWGMAGDAEVGVGKDGKGKRVVENTGVCSNDEDSYQRAVVKIGPVTQEGLRKGHSLGVLGVDGLGGSSQSNSPTVSQESLAQMNVIGGLNGVRAPVVETLCLERRLVEVILGVAPLAEARGKFGPNESLLEEASKYSHSETCSFLSLGGRGSFSFSFCGEKKEVVVADWDLVAFEGPYYVSGEGSIDSLRVIRADGSKRGVSIDMEEGAKEYDGRALPVKDVKRVLEEEEGFEGEILFLLRRMEEMKNIKGNLDGKRRKIQKVSRLESELKKIECSVNYSGAGKNAGLRILLWNVRGANDCEKRKVIKALIKDQKCVLPNPVSDHFPILLNGRRVRRGPMSFRFENMWLKKEGFKDKVQAWWEGLNFSGSTSFVLATKLKALKPLLRDWNRLDFARRGANEDFKKWVFLEEILWRQKSREVWLREGDRNTSFFHKMANAHRRRNMMSHVKTNGSWLTKENDIRDGVVNEFKLLLSVVGGWRPNISGMSFKRLEAVETARLKESFSE</sequence>
<dbReference type="Proteomes" id="UP000288805">
    <property type="component" value="Unassembled WGS sequence"/>
</dbReference>
<dbReference type="PANTHER" id="PTHR34427:SF16">
    <property type="entry name" value="DUF4283 DOMAIN-CONTAINING PROTEIN"/>
    <property type="match status" value="1"/>
</dbReference>
<evidence type="ECO:0000313" key="2">
    <source>
        <dbReference type="Proteomes" id="UP000288805"/>
    </source>
</evidence>
<name>A0A438DRA8_VITVI</name>
<dbReference type="EMBL" id="QGNW01001516">
    <property type="protein sequence ID" value="RVW38026.1"/>
    <property type="molecule type" value="Genomic_DNA"/>
</dbReference>
<accession>A0A438DRA8</accession>
<organism evidence="1 2">
    <name type="scientific">Vitis vinifera</name>
    <name type="common">Grape</name>
    <dbReference type="NCBI Taxonomy" id="29760"/>
    <lineage>
        <taxon>Eukaryota</taxon>
        <taxon>Viridiplantae</taxon>
        <taxon>Streptophyta</taxon>
        <taxon>Embryophyta</taxon>
        <taxon>Tracheophyta</taxon>
        <taxon>Spermatophyta</taxon>
        <taxon>Magnoliopsida</taxon>
        <taxon>eudicotyledons</taxon>
        <taxon>Gunneridae</taxon>
        <taxon>Pentapetalae</taxon>
        <taxon>rosids</taxon>
        <taxon>Vitales</taxon>
        <taxon>Vitaceae</taxon>
        <taxon>Viteae</taxon>
        <taxon>Vitis</taxon>
    </lineage>
</organism>